<reference evidence="9 10" key="1">
    <citation type="submission" date="2022-04" db="EMBL/GenBank/DDBJ databases">
        <authorList>
            <person name="Ye Y.-Q."/>
            <person name="Du Z.-J."/>
        </authorList>
    </citation>
    <scope>NUCLEOTIDE SEQUENCE [LARGE SCALE GENOMIC DNA]</scope>
    <source>
        <strain evidence="9 10">A6E488</strain>
    </source>
</reference>
<evidence type="ECO:0000256" key="4">
    <source>
        <dbReference type="ARBA" id="ARBA00023136"/>
    </source>
</evidence>
<evidence type="ECO:0000256" key="1">
    <source>
        <dbReference type="ARBA" id="ARBA00004167"/>
    </source>
</evidence>
<organism evidence="9 10">
    <name type="scientific">Microbaculum marinisediminis</name>
    <dbReference type="NCBI Taxonomy" id="2931392"/>
    <lineage>
        <taxon>Bacteria</taxon>
        <taxon>Pseudomonadati</taxon>
        <taxon>Pseudomonadota</taxon>
        <taxon>Alphaproteobacteria</taxon>
        <taxon>Hyphomicrobiales</taxon>
        <taxon>Tepidamorphaceae</taxon>
        <taxon>Microbaculum</taxon>
    </lineage>
</organism>
<comment type="subcellular location">
    <subcellularLocation>
        <location evidence="1">Membrane</location>
        <topology evidence="1">Single-pass membrane protein</topology>
    </subcellularLocation>
</comment>
<proteinExistence type="inferred from homology"/>
<evidence type="ECO:0000313" key="10">
    <source>
        <dbReference type="Proteomes" id="UP001320898"/>
    </source>
</evidence>
<dbReference type="PROSITE" id="PS50076">
    <property type="entry name" value="DNAJ_2"/>
    <property type="match status" value="1"/>
</dbReference>
<keyword evidence="10" id="KW-1185">Reference proteome</keyword>
<sequence>MGPFLLGLIGLILLVIAANAFTKANPATLAASLRKGVGGALLLGAVGLALIGRWQLAAPLAIVGFSLFGFGRNPFAGLGSRSNRSAGQTSTVRSPWLEMRLDHDSGRMEGTVLRGQYAGRSLESLEVDSLLDMLSELDDTESRQLLEAYLDRRAPGWSEDGEADAATGAGGPRHTGPMTAEEAYQVLGVEPGADEAEIRRAHKELMMKLHPDRGGSTYLAAKINEAKEFLLGKHRRRS</sequence>
<evidence type="ECO:0000256" key="2">
    <source>
        <dbReference type="ARBA" id="ARBA00022692"/>
    </source>
</evidence>
<name>A0AAW5QYU7_9HYPH</name>
<protein>
    <submittedName>
        <fullName evidence="9">DnaJ domain-containing protein</fullName>
    </submittedName>
</protein>
<comment type="caution">
    <text evidence="9">The sequence shown here is derived from an EMBL/GenBank/DDBJ whole genome shotgun (WGS) entry which is preliminary data.</text>
</comment>
<keyword evidence="2 7" id="KW-0812">Transmembrane</keyword>
<dbReference type="Gene3D" id="1.10.287.110">
    <property type="entry name" value="DnaJ domain"/>
    <property type="match status" value="1"/>
</dbReference>
<gene>
    <name evidence="9" type="ORF">MUB46_14930</name>
</gene>
<feature type="domain" description="J" evidence="8">
    <location>
        <begin position="182"/>
        <end position="238"/>
    </location>
</feature>
<dbReference type="GO" id="GO:0016020">
    <property type="term" value="C:membrane"/>
    <property type="evidence" value="ECO:0007669"/>
    <property type="project" value="UniProtKB-SubCell"/>
</dbReference>
<dbReference type="PANTHER" id="PTHR12763:SF28">
    <property type="entry name" value="GEO10507P1-RELATED"/>
    <property type="match status" value="1"/>
</dbReference>
<dbReference type="AlphaFoldDB" id="A0AAW5QYU7"/>
<comment type="similarity">
    <text evidence="5">Belongs to the TIM14 family.</text>
</comment>
<evidence type="ECO:0000256" key="7">
    <source>
        <dbReference type="SAM" id="Phobius"/>
    </source>
</evidence>
<evidence type="ECO:0000313" key="9">
    <source>
        <dbReference type="EMBL" id="MCT8973155.1"/>
    </source>
</evidence>
<dbReference type="Proteomes" id="UP001320898">
    <property type="component" value="Unassembled WGS sequence"/>
</dbReference>
<dbReference type="PANTHER" id="PTHR12763">
    <property type="match status" value="1"/>
</dbReference>
<dbReference type="InterPro" id="IPR001623">
    <property type="entry name" value="DnaJ_domain"/>
</dbReference>
<evidence type="ECO:0000256" key="3">
    <source>
        <dbReference type="ARBA" id="ARBA00022989"/>
    </source>
</evidence>
<dbReference type="CDD" id="cd06257">
    <property type="entry name" value="DnaJ"/>
    <property type="match status" value="1"/>
</dbReference>
<evidence type="ECO:0000256" key="6">
    <source>
        <dbReference type="SAM" id="MobiDB-lite"/>
    </source>
</evidence>
<dbReference type="SUPFAM" id="SSF46565">
    <property type="entry name" value="Chaperone J-domain"/>
    <property type="match status" value="1"/>
</dbReference>
<evidence type="ECO:0000256" key="5">
    <source>
        <dbReference type="ARBA" id="ARBA00038105"/>
    </source>
</evidence>
<dbReference type="SMART" id="SM00271">
    <property type="entry name" value="DnaJ"/>
    <property type="match status" value="1"/>
</dbReference>
<keyword evidence="3 7" id="KW-1133">Transmembrane helix</keyword>
<feature type="transmembrane region" description="Helical" evidence="7">
    <location>
        <begin position="36"/>
        <end position="56"/>
    </location>
</feature>
<dbReference type="Pfam" id="PF00226">
    <property type="entry name" value="DnaJ"/>
    <property type="match status" value="1"/>
</dbReference>
<dbReference type="RefSeq" id="WP_261616735.1">
    <property type="nucleotide sequence ID" value="NZ_JALIDZ010000006.1"/>
</dbReference>
<dbReference type="InterPro" id="IPR036869">
    <property type="entry name" value="J_dom_sf"/>
</dbReference>
<feature type="region of interest" description="Disordered" evidence="6">
    <location>
        <begin position="157"/>
        <end position="177"/>
    </location>
</feature>
<dbReference type="FunFam" id="1.10.287.110:FF:000001">
    <property type="entry name" value="Import inner membrane translocase subunit tim14"/>
    <property type="match status" value="1"/>
</dbReference>
<evidence type="ECO:0000259" key="8">
    <source>
        <dbReference type="PROSITE" id="PS50076"/>
    </source>
</evidence>
<dbReference type="PRINTS" id="PR00625">
    <property type="entry name" value="JDOMAIN"/>
</dbReference>
<accession>A0AAW5QYU7</accession>
<keyword evidence="4 7" id="KW-0472">Membrane</keyword>
<dbReference type="EMBL" id="JALIDZ010000006">
    <property type="protein sequence ID" value="MCT8973155.1"/>
    <property type="molecule type" value="Genomic_DNA"/>
</dbReference>